<evidence type="ECO:0000256" key="1">
    <source>
        <dbReference type="ARBA" id="ARBA00004370"/>
    </source>
</evidence>
<feature type="signal peptide" evidence="7">
    <location>
        <begin position="1"/>
        <end position="17"/>
    </location>
</feature>
<dbReference type="EMBL" id="JBEFLD010000005">
    <property type="protein sequence ID" value="MEQ6291254.1"/>
    <property type="molecule type" value="Genomic_DNA"/>
</dbReference>
<evidence type="ECO:0000256" key="2">
    <source>
        <dbReference type="ARBA" id="ARBA00022452"/>
    </source>
</evidence>
<keyword evidence="2" id="KW-1134">Transmembrane beta strand</keyword>
<evidence type="ECO:0000259" key="8">
    <source>
        <dbReference type="Pfam" id="PF01103"/>
    </source>
</evidence>
<evidence type="ECO:0000256" key="3">
    <source>
        <dbReference type="ARBA" id="ARBA00022692"/>
    </source>
</evidence>
<evidence type="ECO:0000256" key="6">
    <source>
        <dbReference type="ARBA" id="ARBA00023237"/>
    </source>
</evidence>
<feature type="chain" id="PRO_5045924399" evidence="7">
    <location>
        <begin position="18"/>
        <end position="572"/>
    </location>
</feature>
<dbReference type="PANTHER" id="PTHR12815">
    <property type="entry name" value="SORTING AND ASSEMBLY MACHINERY SAMM50 PROTEIN FAMILY MEMBER"/>
    <property type="match status" value="1"/>
</dbReference>
<dbReference type="InterPro" id="IPR039910">
    <property type="entry name" value="D15-like"/>
</dbReference>
<keyword evidence="4 7" id="KW-0732">Signal</keyword>
<gene>
    <name evidence="9" type="ORF">ABNW52_11590</name>
</gene>
<evidence type="ECO:0000256" key="5">
    <source>
        <dbReference type="ARBA" id="ARBA00023136"/>
    </source>
</evidence>
<dbReference type="Gene3D" id="3.10.20.310">
    <property type="entry name" value="membrane protein fhac"/>
    <property type="match status" value="2"/>
</dbReference>
<evidence type="ECO:0000313" key="10">
    <source>
        <dbReference type="Proteomes" id="UP001433638"/>
    </source>
</evidence>
<keyword evidence="6" id="KW-0998">Cell outer membrane</keyword>
<comment type="caution">
    <text evidence="9">The sequence shown here is derived from an EMBL/GenBank/DDBJ whole genome shotgun (WGS) entry which is preliminary data.</text>
</comment>
<keyword evidence="5" id="KW-0472">Membrane</keyword>
<feature type="domain" description="Bacterial surface antigen (D15)" evidence="8">
    <location>
        <begin position="265"/>
        <end position="572"/>
    </location>
</feature>
<dbReference type="RefSeq" id="WP_349587833.1">
    <property type="nucleotide sequence ID" value="NZ_JBEFLD010000005.1"/>
</dbReference>
<evidence type="ECO:0000313" key="9">
    <source>
        <dbReference type="EMBL" id="MEQ6291254.1"/>
    </source>
</evidence>
<accession>A0ABV1M8G4</accession>
<evidence type="ECO:0000256" key="7">
    <source>
        <dbReference type="SAM" id="SignalP"/>
    </source>
</evidence>
<dbReference type="Pfam" id="PF01103">
    <property type="entry name" value="Omp85"/>
    <property type="match status" value="1"/>
</dbReference>
<proteinExistence type="predicted"/>
<dbReference type="Proteomes" id="UP001433638">
    <property type="component" value="Unassembled WGS sequence"/>
</dbReference>
<sequence>MRYLPLLLLCLPLPALALDYQVEIDAPLLLQPLLEENLDLVQLRADDTLQERDLAAMLETTPGEVKTLLETEGYFAPEVRVRRDANRVRVSVRPGLPVTVTQVTLQYRGAVTQEADYARFVADAEAAWSLPQGAVFRQGDWDDSKKAALRPLLLERFPQARIAASRAEIDPASRRATLSVTIDSGPRIRYGALQVSGAQRYPESVIRGQANFSEGSDFRQQDILDYQGSLEKDSHYSGVVVAPLWEQLQDGSVPIGVTVSEVQRQKLDLGLNYSTGDGPGVRLGYEHYNLFRRGYTGSVVLDWKRDKQQLDLGLGFPRQVGGYSHAINLHASHEDSNGVLTDGRELGVFRIRQNGNVESRLGLEYVLEQEHENNVLTRDSKSLIASYGWTQRAIDNLLRPSSGYLLEAQVAATVGDLGSDTRFQRGYVRLANYWSPNWLRGTLVSRLEGGQVFAADTTEVPTSRLFKAGGVNSVRGYEYQSLGVEESDGSISGGRVLTTASVEYQYPVTQNWRAAVFVDAGDAAQSWQKLNLATAYGVGARWLSPLAPLAFDIAHGNRDKRWRWNLNLGLAF</sequence>
<name>A0ABV1M8G4_9NEIS</name>
<dbReference type="PANTHER" id="PTHR12815:SF47">
    <property type="entry name" value="TRANSLOCATION AND ASSEMBLY MODULE SUBUNIT TAMA"/>
    <property type="match status" value="1"/>
</dbReference>
<keyword evidence="3" id="KW-0812">Transmembrane</keyword>
<reference evidence="9" key="1">
    <citation type="submission" date="2024-06" db="EMBL/GenBank/DDBJ databases">
        <title>Genome sequence of Vogesella sp. MAHUQ-64.</title>
        <authorList>
            <person name="Huq M.A."/>
        </authorList>
    </citation>
    <scope>NUCLEOTIDE SEQUENCE</scope>
    <source>
        <strain evidence="9">MAHUQ-64</strain>
    </source>
</reference>
<protein>
    <submittedName>
        <fullName evidence="9">Autotransporter assembly complex family protein</fullName>
    </submittedName>
</protein>
<keyword evidence="10" id="KW-1185">Reference proteome</keyword>
<dbReference type="Gene3D" id="2.40.160.50">
    <property type="entry name" value="membrane protein fhac: a member of the omp85/tpsb transporter family"/>
    <property type="match status" value="1"/>
</dbReference>
<dbReference type="InterPro" id="IPR000184">
    <property type="entry name" value="Bac_surfAg_D15"/>
</dbReference>
<evidence type="ECO:0000256" key="4">
    <source>
        <dbReference type="ARBA" id="ARBA00022729"/>
    </source>
</evidence>
<organism evidence="9 10">
    <name type="scientific">Vogesella oryzagri</name>
    <dbReference type="NCBI Taxonomy" id="3160864"/>
    <lineage>
        <taxon>Bacteria</taxon>
        <taxon>Pseudomonadati</taxon>
        <taxon>Pseudomonadota</taxon>
        <taxon>Betaproteobacteria</taxon>
        <taxon>Neisseriales</taxon>
        <taxon>Chromobacteriaceae</taxon>
        <taxon>Vogesella</taxon>
    </lineage>
</organism>
<comment type="subcellular location">
    <subcellularLocation>
        <location evidence="1">Membrane</location>
    </subcellularLocation>
</comment>